<gene>
    <name evidence="2" type="ORF">METZ01_LOCUS426831</name>
</gene>
<dbReference type="AlphaFoldDB" id="A0A382XS66"/>
<evidence type="ECO:0000313" key="2">
    <source>
        <dbReference type="EMBL" id="SVD73977.1"/>
    </source>
</evidence>
<accession>A0A382XS66</accession>
<sequence>YGKTSNRPTAFLRGFGLKSGALATSIAPDDNNIVVIGASGDDMAVAVNYLAVKGGGQIVVNHGKIIEFLHLPIGGIVSDLDPHEMAIEESRLDHAAKALGCTVDWPFNYLFFLPITAIPDYAITDVGLVDVAAMAVFDPVLRKA</sequence>
<dbReference type="InterPro" id="IPR026912">
    <property type="entry name" value="Adenine_deam_C"/>
</dbReference>
<protein>
    <recommendedName>
        <fullName evidence="1">Adenine deaminase C-terminal domain-containing protein</fullName>
    </recommendedName>
</protein>
<dbReference type="Pfam" id="PF13382">
    <property type="entry name" value="Adenine_deam_C"/>
    <property type="match status" value="1"/>
</dbReference>
<evidence type="ECO:0000259" key="1">
    <source>
        <dbReference type="Pfam" id="PF13382"/>
    </source>
</evidence>
<name>A0A382XS66_9ZZZZ</name>
<organism evidence="2">
    <name type="scientific">marine metagenome</name>
    <dbReference type="NCBI Taxonomy" id="408172"/>
    <lineage>
        <taxon>unclassified sequences</taxon>
        <taxon>metagenomes</taxon>
        <taxon>ecological metagenomes</taxon>
    </lineage>
</organism>
<dbReference type="EMBL" id="UINC01170102">
    <property type="protein sequence ID" value="SVD73977.1"/>
    <property type="molecule type" value="Genomic_DNA"/>
</dbReference>
<proteinExistence type="predicted"/>
<feature type="non-terminal residue" evidence="2">
    <location>
        <position position="1"/>
    </location>
</feature>
<reference evidence="2" key="1">
    <citation type="submission" date="2018-05" db="EMBL/GenBank/DDBJ databases">
        <authorList>
            <person name="Lanie J.A."/>
            <person name="Ng W.-L."/>
            <person name="Kazmierczak K.M."/>
            <person name="Andrzejewski T.M."/>
            <person name="Davidsen T.M."/>
            <person name="Wayne K.J."/>
            <person name="Tettelin H."/>
            <person name="Glass J.I."/>
            <person name="Rusch D."/>
            <person name="Podicherti R."/>
            <person name="Tsui H.-C.T."/>
            <person name="Winkler M.E."/>
        </authorList>
    </citation>
    <scope>NUCLEOTIDE SEQUENCE</scope>
</reference>
<feature type="domain" description="Adenine deaminase C-terminal" evidence="1">
    <location>
        <begin position="1"/>
        <end position="133"/>
    </location>
</feature>